<dbReference type="PANTHER" id="PTHR24104">
    <property type="entry name" value="E3 UBIQUITIN-PROTEIN LIGASE NHLRC1-RELATED"/>
    <property type="match status" value="1"/>
</dbReference>
<comment type="catalytic activity">
    <reaction evidence="1">
        <text>S-ubiquitinyl-[E2 ubiquitin-conjugating enzyme]-L-cysteine + [acceptor protein]-L-lysine = [E2 ubiquitin-conjugating enzyme]-L-cysteine + N(6)-ubiquitinyl-[acceptor protein]-L-lysine.</text>
        <dbReference type="EC" id="2.3.2.27"/>
    </reaction>
</comment>
<feature type="domain" description="B box-type" evidence="12">
    <location>
        <begin position="102"/>
        <end position="143"/>
    </location>
</feature>
<keyword evidence="4" id="KW-0597">Phosphoprotein</keyword>
<feature type="repeat" description="NHL" evidence="10">
    <location>
        <begin position="330"/>
        <end position="371"/>
    </location>
</feature>
<dbReference type="OMA" id="IHEELSC"/>
<evidence type="ECO:0000259" key="12">
    <source>
        <dbReference type="PROSITE" id="PS50119"/>
    </source>
</evidence>
<reference evidence="14" key="2">
    <citation type="submission" date="2025-08" db="UniProtKB">
        <authorList>
            <consortium name="RefSeq"/>
        </authorList>
    </citation>
    <scope>IDENTIFICATION</scope>
    <source>
        <strain evidence="14">S238N-H82</strain>
        <tissue evidence="14">Testes</tissue>
    </source>
</reference>
<protein>
    <recommendedName>
        <fullName evidence="3">RING-type E3 ubiquitin transferase</fullName>
        <ecNumber evidence="3">2.3.2.27</ecNumber>
    </recommendedName>
</protein>
<organism evidence="13 14">
    <name type="scientific">Branchiostoma floridae</name>
    <name type="common">Florida lancelet</name>
    <name type="synonym">Amphioxus</name>
    <dbReference type="NCBI Taxonomy" id="7739"/>
    <lineage>
        <taxon>Eukaryota</taxon>
        <taxon>Metazoa</taxon>
        <taxon>Chordata</taxon>
        <taxon>Cephalochordata</taxon>
        <taxon>Leptocardii</taxon>
        <taxon>Amphioxiformes</taxon>
        <taxon>Branchiostomatidae</taxon>
        <taxon>Branchiostoma</taxon>
    </lineage>
</organism>
<dbReference type="EC" id="2.3.2.27" evidence="3"/>
<gene>
    <name evidence="14" type="primary">LOC118403382</name>
</gene>
<dbReference type="PROSITE" id="PS50089">
    <property type="entry name" value="ZF_RING_2"/>
    <property type="match status" value="1"/>
</dbReference>
<dbReference type="Gene3D" id="2.120.10.30">
    <property type="entry name" value="TolB, C-terminal domain"/>
    <property type="match status" value="1"/>
</dbReference>
<dbReference type="Pfam" id="PF01436">
    <property type="entry name" value="NHL"/>
    <property type="match status" value="2"/>
</dbReference>
<name>A0A9J7K5Q9_BRAFL</name>
<dbReference type="SMART" id="SM00336">
    <property type="entry name" value="BBOX"/>
    <property type="match status" value="1"/>
</dbReference>
<dbReference type="InterPro" id="IPR017907">
    <property type="entry name" value="Znf_RING_CS"/>
</dbReference>
<dbReference type="Pfam" id="PF00643">
    <property type="entry name" value="zf-B_box"/>
    <property type="match status" value="1"/>
</dbReference>
<dbReference type="Proteomes" id="UP000001554">
    <property type="component" value="Chromosome 16"/>
</dbReference>
<dbReference type="InterPro" id="IPR011042">
    <property type="entry name" value="6-blade_b-propeller_TolB-like"/>
</dbReference>
<dbReference type="KEGG" id="bfo:118403382"/>
<dbReference type="SMART" id="SM00184">
    <property type="entry name" value="RING"/>
    <property type="match status" value="1"/>
</dbReference>
<evidence type="ECO:0000313" key="14">
    <source>
        <dbReference type="RefSeq" id="XP_035657981.1"/>
    </source>
</evidence>
<dbReference type="PANTHER" id="PTHR24104:SF50">
    <property type="entry name" value="SMP-30_GLUCONOLACTONASE_LRE-LIKE REGION DOMAIN-CONTAINING PROTEIN"/>
    <property type="match status" value="1"/>
</dbReference>
<keyword evidence="8" id="KW-0862">Zinc</keyword>
<evidence type="ECO:0000256" key="6">
    <source>
        <dbReference type="ARBA" id="ARBA00022737"/>
    </source>
</evidence>
<evidence type="ECO:0000256" key="2">
    <source>
        <dbReference type="ARBA" id="ARBA00008518"/>
    </source>
</evidence>
<dbReference type="Gene3D" id="3.30.160.60">
    <property type="entry name" value="Classic Zinc Finger"/>
    <property type="match status" value="1"/>
</dbReference>
<evidence type="ECO:0000256" key="9">
    <source>
        <dbReference type="PROSITE-ProRule" id="PRU00024"/>
    </source>
</evidence>
<reference evidence="13" key="1">
    <citation type="journal article" date="2020" name="Nat. Ecol. Evol.">
        <title>Deeply conserved synteny resolves early events in vertebrate evolution.</title>
        <authorList>
            <person name="Simakov O."/>
            <person name="Marletaz F."/>
            <person name="Yue J.X."/>
            <person name="O'Connell B."/>
            <person name="Jenkins J."/>
            <person name="Brandt A."/>
            <person name="Calef R."/>
            <person name="Tung C.H."/>
            <person name="Huang T.K."/>
            <person name="Schmutz J."/>
            <person name="Satoh N."/>
            <person name="Yu J.K."/>
            <person name="Putnam N.H."/>
            <person name="Green R.E."/>
            <person name="Rokhsar D.S."/>
        </authorList>
    </citation>
    <scope>NUCLEOTIDE SEQUENCE [LARGE SCALE GENOMIC DNA]</scope>
    <source>
        <strain evidence="13">S238N-H82</strain>
    </source>
</reference>
<dbReference type="InterPro" id="IPR027370">
    <property type="entry name" value="Znf-RING_euk"/>
</dbReference>
<feature type="domain" description="RING-type" evidence="11">
    <location>
        <begin position="18"/>
        <end position="58"/>
    </location>
</feature>
<evidence type="ECO:0000256" key="7">
    <source>
        <dbReference type="ARBA" id="ARBA00022771"/>
    </source>
</evidence>
<dbReference type="InterPro" id="IPR013083">
    <property type="entry name" value="Znf_RING/FYVE/PHD"/>
</dbReference>
<dbReference type="PROSITE" id="PS50119">
    <property type="entry name" value="ZF_BBOX"/>
    <property type="match status" value="1"/>
</dbReference>
<dbReference type="GeneID" id="118403382"/>
<dbReference type="RefSeq" id="XP_035657981.1">
    <property type="nucleotide sequence ID" value="XM_035802088.1"/>
</dbReference>
<dbReference type="GO" id="GO:0008270">
    <property type="term" value="F:zinc ion binding"/>
    <property type="evidence" value="ECO:0007669"/>
    <property type="project" value="UniProtKB-KW"/>
</dbReference>
<dbReference type="CDD" id="cd05819">
    <property type="entry name" value="NHL"/>
    <property type="match status" value="1"/>
</dbReference>
<evidence type="ECO:0000256" key="3">
    <source>
        <dbReference type="ARBA" id="ARBA00012483"/>
    </source>
</evidence>
<dbReference type="InterPro" id="IPR050952">
    <property type="entry name" value="TRIM-NHL_E3_ligases"/>
</dbReference>
<dbReference type="PROSITE" id="PS51125">
    <property type="entry name" value="NHL"/>
    <property type="match status" value="2"/>
</dbReference>
<evidence type="ECO:0000256" key="4">
    <source>
        <dbReference type="ARBA" id="ARBA00022553"/>
    </source>
</evidence>
<keyword evidence="13" id="KW-1185">Reference proteome</keyword>
<dbReference type="InterPro" id="IPR001841">
    <property type="entry name" value="Znf_RING"/>
</dbReference>
<dbReference type="AlphaFoldDB" id="A0A9J7K5Q9"/>
<dbReference type="InterPro" id="IPR000315">
    <property type="entry name" value="Znf_B-box"/>
</dbReference>
<evidence type="ECO:0000256" key="10">
    <source>
        <dbReference type="PROSITE-ProRule" id="PRU00504"/>
    </source>
</evidence>
<evidence type="ECO:0000256" key="8">
    <source>
        <dbReference type="ARBA" id="ARBA00022833"/>
    </source>
</evidence>
<evidence type="ECO:0000313" key="13">
    <source>
        <dbReference type="Proteomes" id="UP000001554"/>
    </source>
</evidence>
<dbReference type="PROSITE" id="PS00518">
    <property type="entry name" value="ZF_RING_1"/>
    <property type="match status" value="1"/>
</dbReference>
<keyword evidence="7 9" id="KW-0863">Zinc-finger</keyword>
<dbReference type="SUPFAM" id="SSF57850">
    <property type="entry name" value="RING/U-box"/>
    <property type="match status" value="1"/>
</dbReference>
<sequence length="608" mass="67463">MAALSQSLGEQIHEELSCSICLELFTRPKVLPCQHTFCQDCLKDHVEVRTPLECPNCRQPFSLPPRGVTALPDNHLVASLCGRIVQQSFSAADKQKFREPSASSDQCNFHPGEQLSLYCEECCVPLCVTCLDEAHRGHSTMSLKLAAQERRKSVQTLVVEGRDVVETYCSLLRDLRDKEKFLTEQKNLTESTITAAFNETIQTLTENKNGLLSKVEDRYALNLESIQSQRDDILSKVAEISAACDNAEQTIQQKGRMSSDLEVNMNRLVGKYKGRAEQSPKQAKVAVFQCVEVTVPPLGFVTVQSISLPDSHGSSEAMGDHRHDPPQILKFGGWGSERGKFDRPHGITVSKDGLVFVSDYGNERIQSFNLQGTFLHQFPTVVSEQGMFKSLMSTKQRMKPEDVSTDKDGNLWVVGSDRSAEYAIHYTPRGKLLTKIDLKRTGRQRKITVDTIRNNIIITETSGSITPQGVLCVYRPDGTLERTVGGEQEMERPQYININKGGHIFVTHFMSSCVYVYREDGHLLSVFGGEGSGEGELKYPGGICTNSSGNIIVADKGNKNVVVYDKTGNFLRYVTSVEGRPVAVAMAPKGQLLVTDDIHNTVTILNDY</sequence>
<dbReference type="SUPFAM" id="SSF57845">
    <property type="entry name" value="B-box zinc-binding domain"/>
    <property type="match status" value="1"/>
</dbReference>
<keyword evidence="5" id="KW-0479">Metal-binding</keyword>
<dbReference type="SUPFAM" id="SSF101898">
    <property type="entry name" value="NHL repeat"/>
    <property type="match status" value="1"/>
</dbReference>
<dbReference type="OrthoDB" id="6105938at2759"/>
<feature type="repeat" description="NHL" evidence="10">
    <location>
        <begin position="524"/>
        <end position="567"/>
    </location>
</feature>
<dbReference type="GO" id="GO:0061630">
    <property type="term" value="F:ubiquitin protein ligase activity"/>
    <property type="evidence" value="ECO:0000318"/>
    <property type="project" value="GO_Central"/>
</dbReference>
<keyword evidence="6" id="KW-0677">Repeat</keyword>
<dbReference type="Gene3D" id="3.30.40.10">
    <property type="entry name" value="Zinc/RING finger domain, C3HC4 (zinc finger)"/>
    <property type="match status" value="1"/>
</dbReference>
<evidence type="ECO:0000259" key="11">
    <source>
        <dbReference type="PROSITE" id="PS50089"/>
    </source>
</evidence>
<dbReference type="InterPro" id="IPR001258">
    <property type="entry name" value="NHL_repeat"/>
</dbReference>
<accession>A0A9J7K5Q9</accession>
<proteinExistence type="inferred from homology"/>
<dbReference type="Pfam" id="PF13445">
    <property type="entry name" value="zf-RING_UBOX"/>
    <property type="match status" value="1"/>
</dbReference>
<dbReference type="GO" id="GO:0043161">
    <property type="term" value="P:proteasome-mediated ubiquitin-dependent protein catabolic process"/>
    <property type="evidence" value="ECO:0000318"/>
    <property type="project" value="GO_Central"/>
</dbReference>
<comment type="similarity">
    <text evidence="2">Belongs to the TRIM/RBCC family.</text>
</comment>
<evidence type="ECO:0000256" key="5">
    <source>
        <dbReference type="ARBA" id="ARBA00022723"/>
    </source>
</evidence>
<evidence type="ECO:0000256" key="1">
    <source>
        <dbReference type="ARBA" id="ARBA00000900"/>
    </source>
</evidence>
<dbReference type="GO" id="GO:0000209">
    <property type="term" value="P:protein polyubiquitination"/>
    <property type="evidence" value="ECO:0000318"/>
    <property type="project" value="GO_Central"/>
</dbReference>